<dbReference type="SUPFAM" id="SSF103657">
    <property type="entry name" value="BAR/IMD domain-like"/>
    <property type="match status" value="1"/>
</dbReference>
<dbReference type="InterPro" id="IPR018808">
    <property type="entry name" value="Muniscin_C"/>
</dbReference>
<feature type="compositionally biased region" description="Polar residues" evidence="2">
    <location>
        <begin position="545"/>
        <end position="565"/>
    </location>
</feature>
<feature type="region of interest" description="Disordered" evidence="2">
    <location>
        <begin position="523"/>
        <end position="572"/>
    </location>
</feature>
<dbReference type="GO" id="GO:0005886">
    <property type="term" value="C:plasma membrane"/>
    <property type="evidence" value="ECO:0007669"/>
    <property type="project" value="TreeGrafter"/>
</dbReference>
<keyword evidence="1" id="KW-0254">Endocytosis</keyword>
<evidence type="ECO:0000313" key="5">
    <source>
        <dbReference type="Proteomes" id="UP000653565"/>
    </source>
</evidence>
<dbReference type="PROSITE" id="PS51072">
    <property type="entry name" value="MHD"/>
    <property type="match status" value="1"/>
</dbReference>
<sequence>MELSRQEYPALLASLQPNQAINVLNDRIRIINKINADIADWLQVWLQPLNTSDSRSFGSNSLSSARQERRRVEEAYAQGLRKLAHRPQLENGAALGIFQLPWQRIINATEAVAASHETFAQKIDEDVERPLREYSSKNRELASMPGIQSDLAALAKSFEANQKKVEKAREKGPKGAEKLATAISAAEEIREQWDSRAPFVFEQLQAADEGRVNHLRDALTQLQTHESDQVERCRQAAESCLNVLLNVETADEIKTFAAKVNGGRPVAPRRQESIPSGGAGAPLAPPPRIQDDAASQRSGNSGPVRTPPAPEPRTTALGGLKRLGTVMGRRKSVVHTPGGGPLFGDKKHRSPFASFKRGDSRDMQIPESPTGTDRPGTALTTQDSHGEAAPIASEIHERELPGSLPTSPEPQQTPATTNGGSTLEVHNEPTPAAAMTTNEPRVDSEGFSERPQTIDEITRLQREAAGLDEHGMNLTIRDQPIFEDENQAKQAMDEMANQLRLQAQHSGVRRNAGTIRGRRDVRNTVFIPNPPGSSNGLPVPPAGSDVSTPTSPGLPTRHVTSPSTATDDHALSDTTSIRSSNTLHNISGPVSHPDLHQPGLNASIVETVSAWFSEGAVTKSFVVGELALAYNALSGTTPDNARVRLDNFQVLEKVAANPHFVHEEEGSGDEKRGEYSVLLSNITRPSPAVAFKYQVHIDQSEASAYCPVIFKPAWNLEEFQASVIIFYSMNSSFASSVPRESITIKNLTLTVNLDTSPEEGREAAHATSAVMYPNSGATFRRKQSAVTWKIPELEVRAGADGKLLVRFATSTSWPRKGKVDAKFELQTADAGSRLGISTMSQSEDTTQKGTDPFADEDGSLQASDAPSASWKEVPTVRKLVAGKYVSY</sequence>
<dbReference type="Pfam" id="PF10291">
    <property type="entry name" value="muHD"/>
    <property type="match status" value="1"/>
</dbReference>
<dbReference type="AlphaFoldDB" id="A0A8H4M320"/>
<keyword evidence="5" id="KW-1185">Reference proteome</keyword>
<dbReference type="InterPro" id="IPR027267">
    <property type="entry name" value="AH/BAR_dom_sf"/>
</dbReference>
<dbReference type="Gene3D" id="1.20.1270.60">
    <property type="entry name" value="Arfaptin homology (AH) domain/BAR domain"/>
    <property type="match status" value="1"/>
</dbReference>
<protein>
    <recommendedName>
        <fullName evidence="3">MHD domain-containing protein</fullName>
    </recommendedName>
</protein>
<reference evidence="4" key="2">
    <citation type="submission" date="2020-04" db="EMBL/GenBank/DDBJ databases">
        <authorList>
            <person name="Santos R.A.C."/>
            <person name="Steenwyk J.L."/>
            <person name="Rivero-Menendez O."/>
            <person name="Mead M.E."/>
            <person name="Silva L.P."/>
            <person name="Bastos R.W."/>
            <person name="Alastruey-Izquierdo A."/>
            <person name="Goldman G.H."/>
            <person name="Rokas A."/>
        </authorList>
    </citation>
    <scope>NUCLEOTIDE SEQUENCE</scope>
    <source>
        <strain evidence="4">CNM-CM6805</strain>
    </source>
</reference>
<gene>
    <name evidence="4" type="ORF">CNMCM6805_004543</name>
</gene>
<dbReference type="GO" id="GO:0006897">
    <property type="term" value="P:endocytosis"/>
    <property type="evidence" value="ECO:0007669"/>
    <property type="project" value="UniProtKB-KW"/>
</dbReference>
<feature type="compositionally biased region" description="Polar residues" evidence="2">
    <location>
        <begin position="835"/>
        <end position="849"/>
    </location>
</feature>
<dbReference type="GO" id="GO:0032153">
    <property type="term" value="C:cell division site"/>
    <property type="evidence" value="ECO:0007669"/>
    <property type="project" value="TreeGrafter"/>
</dbReference>
<dbReference type="FunFam" id="1.20.1270.60:FF:000102">
    <property type="entry name" value="WGS project CABT00000000 data, contig 2.23"/>
    <property type="match status" value="1"/>
</dbReference>
<name>A0A8H4M320_9EURO</name>
<evidence type="ECO:0000259" key="3">
    <source>
        <dbReference type="PROSITE" id="PS51072"/>
    </source>
</evidence>
<comment type="caution">
    <text evidence="4">The sequence shown here is derived from an EMBL/GenBank/DDBJ whole genome shotgun (WGS) entry which is preliminary data.</text>
</comment>
<evidence type="ECO:0000256" key="2">
    <source>
        <dbReference type="SAM" id="MobiDB-lite"/>
    </source>
</evidence>
<evidence type="ECO:0000313" key="4">
    <source>
        <dbReference type="EMBL" id="KAF4226489.1"/>
    </source>
</evidence>
<proteinExistence type="predicted"/>
<dbReference type="Proteomes" id="UP000653565">
    <property type="component" value="Unassembled WGS sequence"/>
</dbReference>
<feature type="compositionally biased region" description="Polar residues" evidence="2">
    <location>
        <begin position="404"/>
        <end position="421"/>
    </location>
</feature>
<accession>A0A8H4M320</accession>
<dbReference type="CDD" id="cd09264">
    <property type="entry name" value="AP_Syp1_MHD"/>
    <property type="match status" value="1"/>
</dbReference>
<dbReference type="GO" id="GO:0030139">
    <property type="term" value="C:endocytic vesicle"/>
    <property type="evidence" value="ECO:0007669"/>
    <property type="project" value="TreeGrafter"/>
</dbReference>
<feature type="region of interest" description="Disordered" evidence="2">
    <location>
        <begin position="263"/>
        <end position="388"/>
    </location>
</feature>
<dbReference type="PANTHER" id="PTHR23065">
    <property type="entry name" value="PROLINE-SERINE-THREONINE PHOSPHATASE INTERACTING PROTEIN 1"/>
    <property type="match status" value="1"/>
</dbReference>
<dbReference type="CDD" id="cd07650">
    <property type="entry name" value="F-BAR_Syp1p_like"/>
    <property type="match status" value="1"/>
</dbReference>
<feature type="region of interest" description="Disordered" evidence="2">
    <location>
        <begin position="400"/>
        <end position="451"/>
    </location>
</feature>
<feature type="domain" description="MHD" evidence="3">
    <location>
        <begin position="597"/>
        <end position="868"/>
    </location>
</feature>
<feature type="region of interest" description="Disordered" evidence="2">
    <location>
        <begin position="834"/>
        <end position="871"/>
    </location>
</feature>
<dbReference type="InterPro" id="IPR028565">
    <property type="entry name" value="MHD"/>
</dbReference>
<dbReference type="GO" id="GO:0032185">
    <property type="term" value="P:septin cytoskeleton organization"/>
    <property type="evidence" value="ECO:0007669"/>
    <property type="project" value="TreeGrafter"/>
</dbReference>
<dbReference type="OrthoDB" id="331602at2759"/>
<organism evidence="4 5">
    <name type="scientific">Aspergillus fumigatiaffinis</name>
    <dbReference type="NCBI Taxonomy" id="340414"/>
    <lineage>
        <taxon>Eukaryota</taxon>
        <taxon>Fungi</taxon>
        <taxon>Dikarya</taxon>
        <taxon>Ascomycota</taxon>
        <taxon>Pezizomycotina</taxon>
        <taxon>Eurotiomycetes</taxon>
        <taxon>Eurotiomycetidae</taxon>
        <taxon>Eurotiales</taxon>
        <taxon>Aspergillaceae</taxon>
        <taxon>Aspergillus</taxon>
        <taxon>Aspergillus subgen. Fumigati</taxon>
    </lineage>
</organism>
<evidence type="ECO:0000256" key="1">
    <source>
        <dbReference type="ARBA" id="ARBA00022583"/>
    </source>
</evidence>
<dbReference type="PANTHER" id="PTHR23065:SF54">
    <property type="entry name" value="SUPPRESSOR OF YEAST PROFILIN DELETION"/>
    <property type="match status" value="1"/>
</dbReference>
<dbReference type="EMBL" id="JAAAPX010000242">
    <property type="protein sequence ID" value="KAF4226489.1"/>
    <property type="molecule type" value="Genomic_DNA"/>
</dbReference>
<dbReference type="InterPro" id="IPR049609">
    <property type="entry name" value="Syp1-like_MHD"/>
</dbReference>
<reference evidence="4" key="1">
    <citation type="journal article" date="2020" name="bioRxiv">
        <title>Genomic and phenotypic heterogeneity of clinical isolates of the human pathogens Aspergillus fumigatus, Aspergillus lentulus and Aspergillus fumigatiaffinis.</title>
        <authorList>
            <person name="dos Santos R.A.C."/>
            <person name="Steenwyk J.L."/>
            <person name="Rivero-Menendez O."/>
            <person name="Mead M.E."/>
            <person name="Silva L.P."/>
            <person name="Bastos R.W."/>
            <person name="Alastruey-Izquierdo A."/>
            <person name="Goldman G.H."/>
            <person name="Rokas A."/>
        </authorList>
    </citation>
    <scope>NUCLEOTIDE SEQUENCE</scope>
    <source>
        <strain evidence="4">CNM-CM6805</strain>
    </source>
</reference>
<feature type="compositionally biased region" description="Basic and acidic residues" evidence="2">
    <location>
        <begin position="440"/>
        <end position="451"/>
    </location>
</feature>